<protein>
    <submittedName>
        <fullName evidence="3">DNA mismatch repair protein MutS</fullName>
    </submittedName>
</protein>
<dbReference type="PANTHER" id="PTHR35562:SF2">
    <property type="entry name" value="DNA ENDONUCLEASE SMRA-RELATED"/>
    <property type="match status" value="1"/>
</dbReference>
<evidence type="ECO:0000313" key="3">
    <source>
        <dbReference type="EMBL" id="OXE50941.1"/>
    </source>
</evidence>
<dbReference type="InterPro" id="IPR002625">
    <property type="entry name" value="Smr_dom"/>
</dbReference>
<dbReference type="RefSeq" id="WP_066590878.1">
    <property type="nucleotide sequence ID" value="NZ_CAJTBZ010000023.1"/>
</dbReference>
<feature type="coiled-coil region" evidence="1">
    <location>
        <begin position="6"/>
        <end position="38"/>
    </location>
</feature>
<reference evidence="4" key="1">
    <citation type="submission" date="2017-05" db="EMBL/GenBank/DDBJ databases">
        <title>Improved OligoMM genomes.</title>
        <authorList>
            <person name="Garzetti D."/>
        </authorList>
    </citation>
    <scope>NUCLEOTIDE SEQUENCE [LARGE SCALE GENOMIC DNA]</scope>
    <source>
        <strain evidence="4">YL45</strain>
    </source>
</reference>
<sequence length="214" mass="24035">MKGKDLSSLLSLKDELKKQAEEKERLRLKEEKRKKERRAQQVFFEKEMSKLGVSKQTYAKNLANINLPKPAPLPLQTHKDNQAVLEDSLSDQIGIEHLLASDDRISYFQKGVAPNVPKLLHQGKWSIKGSLDLHGYTSDEAKQLLVLFLNEQRKAGHRAVRIIHGKGFGSVGRKPVLKEKVPVWLVQKKEVLAFVQAPEHDGGEGALLVLLSAP</sequence>
<dbReference type="Proteomes" id="UP000214610">
    <property type="component" value="Unassembled WGS sequence"/>
</dbReference>
<accession>A0A227KQZ7</accession>
<evidence type="ECO:0000259" key="2">
    <source>
        <dbReference type="PROSITE" id="PS50828"/>
    </source>
</evidence>
<feature type="domain" description="Smr" evidence="2">
    <location>
        <begin position="131"/>
        <end position="212"/>
    </location>
</feature>
<name>A0A227KQZ7_9BURK</name>
<dbReference type="AlphaFoldDB" id="A0A227KQZ7"/>
<dbReference type="Gene3D" id="3.30.1370.110">
    <property type="match status" value="1"/>
</dbReference>
<dbReference type="EMBL" id="NHMP01000001">
    <property type="protein sequence ID" value="OXE50941.1"/>
    <property type="molecule type" value="Genomic_DNA"/>
</dbReference>
<dbReference type="PANTHER" id="PTHR35562">
    <property type="entry name" value="DNA ENDONUCLEASE SMRA-RELATED"/>
    <property type="match status" value="1"/>
</dbReference>
<dbReference type="Pfam" id="PF01713">
    <property type="entry name" value="Smr"/>
    <property type="match status" value="1"/>
</dbReference>
<dbReference type="GeneID" id="78363131"/>
<proteinExistence type="predicted"/>
<dbReference type="InterPro" id="IPR036063">
    <property type="entry name" value="Smr_dom_sf"/>
</dbReference>
<keyword evidence="4" id="KW-1185">Reference proteome</keyword>
<evidence type="ECO:0000313" key="4">
    <source>
        <dbReference type="Proteomes" id="UP000214610"/>
    </source>
</evidence>
<dbReference type="SUPFAM" id="SSF160443">
    <property type="entry name" value="SMR domain-like"/>
    <property type="match status" value="1"/>
</dbReference>
<organism evidence="3 4">
    <name type="scientific">Turicimonas muris</name>
    <dbReference type="NCBI Taxonomy" id="1796652"/>
    <lineage>
        <taxon>Bacteria</taxon>
        <taxon>Pseudomonadati</taxon>
        <taxon>Pseudomonadota</taxon>
        <taxon>Betaproteobacteria</taxon>
        <taxon>Burkholderiales</taxon>
        <taxon>Sutterellaceae</taxon>
        <taxon>Turicimonas</taxon>
    </lineage>
</organism>
<dbReference type="PROSITE" id="PS50828">
    <property type="entry name" value="SMR"/>
    <property type="match status" value="1"/>
</dbReference>
<evidence type="ECO:0000256" key="1">
    <source>
        <dbReference type="SAM" id="Coils"/>
    </source>
</evidence>
<gene>
    <name evidence="3" type="ORF">ADH67_01155</name>
</gene>
<dbReference type="SMART" id="SM00463">
    <property type="entry name" value="SMR"/>
    <property type="match status" value="1"/>
</dbReference>
<comment type="caution">
    <text evidence="3">The sequence shown here is derived from an EMBL/GenBank/DDBJ whole genome shotgun (WGS) entry which is preliminary data.</text>
</comment>
<keyword evidence="1" id="KW-0175">Coiled coil</keyword>